<dbReference type="GO" id="GO:0033499">
    <property type="term" value="P:galactose catabolic process via UDP-galactose, Leloir pathway"/>
    <property type="evidence" value="ECO:0007669"/>
    <property type="project" value="TreeGrafter"/>
</dbReference>
<protein>
    <recommendedName>
        <fullName evidence="6 11">UDP-glucose 4-epimerase</fullName>
        <ecNumber evidence="5 11">5.1.3.2</ecNumber>
    </recommendedName>
</protein>
<dbReference type="Proteomes" id="UP000501558">
    <property type="component" value="Chromosome"/>
</dbReference>
<accession>A0A290PYG0</accession>
<evidence type="ECO:0000256" key="11">
    <source>
        <dbReference type="RuleBase" id="RU366046"/>
    </source>
</evidence>
<dbReference type="NCBIfam" id="TIGR01179">
    <property type="entry name" value="galE"/>
    <property type="match status" value="1"/>
</dbReference>
<evidence type="ECO:0000256" key="9">
    <source>
        <dbReference type="ARBA" id="ARBA00023235"/>
    </source>
</evidence>
<comment type="subunit">
    <text evidence="11">Homodimer.</text>
</comment>
<evidence type="ECO:0000256" key="2">
    <source>
        <dbReference type="ARBA" id="ARBA00001911"/>
    </source>
</evidence>
<evidence type="ECO:0000256" key="7">
    <source>
        <dbReference type="ARBA" id="ARBA00023027"/>
    </source>
</evidence>
<proteinExistence type="inferred from homology"/>
<gene>
    <name evidence="12" type="primary">galE</name>
    <name evidence="12" type="ORF">GU334_00515</name>
</gene>
<evidence type="ECO:0000256" key="4">
    <source>
        <dbReference type="ARBA" id="ARBA00007637"/>
    </source>
</evidence>
<evidence type="ECO:0000256" key="5">
    <source>
        <dbReference type="ARBA" id="ARBA00013189"/>
    </source>
</evidence>
<evidence type="ECO:0000313" key="13">
    <source>
        <dbReference type="Proteomes" id="UP000501558"/>
    </source>
</evidence>
<dbReference type="Pfam" id="PF01370">
    <property type="entry name" value="Epimerase"/>
    <property type="match status" value="1"/>
</dbReference>
<evidence type="ECO:0000256" key="1">
    <source>
        <dbReference type="ARBA" id="ARBA00000083"/>
    </source>
</evidence>
<dbReference type="EC" id="5.1.3.2" evidence="5 11"/>
<comment type="similarity">
    <text evidence="4 11">Belongs to the NAD(P)-dependent epimerase/dehydratase family.</text>
</comment>
<comment type="cofactor">
    <cofactor evidence="2 11">
        <name>NAD(+)</name>
        <dbReference type="ChEBI" id="CHEBI:57540"/>
    </cofactor>
</comment>
<dbReference type="Gene3D" id="3.40.50.720">
    <property type="entry name" value="NAD(P)-binding Rossmann-like Domain"/>
    <property type="match status" value="1"/>
</dbReference>
<dbReference type="AlphaFoldDB" id="A0A290PYG0"/>
<reference evidence="12 13" key="1">
    <citation type="submission" date="2019-12" db="EMBL/GenBank/DDBJ databases">
        <title>Whole genome sequences of Lactococcus raffinolactis strains isolated from sewage.</title>
        <authorList>
            <person name="Ybazeta G."/>
            <person name="Ross M."/>
            <person name="Brabant-Kirwan D."/>
            <person name="Saleh M."/>
            <person name="Dillon J.A."/>
            <person name="Splinter K."/>
            <person name="Nokhbeh R."/>
        </authorList>
    </citation>
    <scope>NUCLEOTIDE SEQUENCE [LARGE SCALE GENOMIC DNA]</scope>
    <source>
        <strain evidence="12 13">Lr_19_14</strain>
    </source>
</reference>
<dbReference type="InterPro" id="IPR001509">
    <property type="entry name" value="Epimerase_deHydtase"/>
</dbReference>
<dbReference type="CDD" id="cd05247">
    <property type="entry name" value="UDP_G4E_1_SDR_e"/>
    <property type="match status" value="1"/>
</dbReference>
<comment type="pathway">
    <text evidence="3 11">Carbohydrate metabolism; galactose metabolism.</text>
</comment>
<keyword evidence="7 11" id="KW-0520">NAD</keyword>
<dbReference type="KEGG" id="lrn:CMV25_05720"/>
<dbReference type="EMBL" id="CP047628">
    <property type="protein sequence ID" value="QIW57496.1"/>
    <property type="molecule type" value="Genomic_DNA"/>
</dbReference>
<sequence length="328" mass="36374">MAVLVLGGAGYIGSNMVDTLIQNQEEVVVLDNLCTGYRRAVHEKAHFYDGDIRDKALLRHIFETEKIDAVMHFAALTLGRESVEQPLKYFSNNVYGTQIVLEVMQEFKVKPIVFSSSATVYGNTDQATIDEATVTQPLNPYGHSKVMMETMMQDVAQSSDMTFVALRYFNVAGAKKDGALGEVRPRLIPTILQVAQGKIDHLTLYGDDYNTPDGTCIRDYIHVSDLVEAHLLALKYLQNGGQSETFNLGSSKGYSNLEVLEAARKVTGEKIPVDIIPSAVGDAPVLIASSEKIHKILGWQPKSSNIEEIISDAWQWQRQFPNGYDVRS</sequence>
<dbReference type="SUPFAM" id="SSF51735">
    <property type="entry name" value="NAD(P)-binding Rossmann-fold domains"/>
    <property type="match status" value="1"/>
</dbReference>
<dbReference type="RefSeq" id="WP_096039843.1">
    <property type="nucleotide sequence ID" value="NZ_CP023392.1"/>
</dbReference>
<evidence type="ECO:0000256" key="6">
    <source>
        <dbReference type="ARBA" id="ARBA00018569"/>
    </source>
</evidence>
<keyword evidence="10 11" id="KW-0119">Carbohydrate metabolism</keyword>
<keyword evidence="9 11" id="KW-0413">Isomerase</keyword>
<dbReference type="InterPro" id="IPR036291">
    <property type="entry name" value="NAD(P)-bd_dom_sf"/>
</dbReference>
<comment type="catalytic activity">
    <reaction evidence="1 11">
        <text>UDP-alpha-D-glucose = UDP-alpha-D-galactose</text>
        <dbReference type="Rhea" id="RHEA:22168"/>
        <dbReference type="ChEBI" id="CHEBI:58885"/>
        <dbReference type="ChEBI" id="CHEBI:66914"/>
        <dbReference type="EC" id="5.1.3.2"/>
    </reaction>
</comment>
<evidence type="ECO:0000256" key="8">
    <source>
        <dbReference type="ARBA" id="ARBA00023144"/>
    </source>
</evidence>
<evidence type="ECO:0000313" key="12">
    <source>
        <dbReference type="EMBL" id="QIW57496.1"/>
    </source>
</evidence>
<dbReference type="Gene3D" id="3.90.25.10">
    <property type="entry name" value="UDP-galactose 4-epimerase, domain 1"/>
    <property type="match status" value="1"/>
</dbReference>
<evidence type="ECO:0000256" key="10">
    <source>
        <dbReference type="ARBA" id="ARBA00023277"/>
    </source>
</evidence>
<keyword evidence="13" id="KW-1185">Reference proteome</keyword>
<keyword evidence="8" id="KW-0299">Galactose metabolism</keyword>
<dbReference type="PANTHER" id="PTHR43725:SF53">
    <property type="entry name" value="UDP-ARABINOSE 4-EPIMERASE 1"/>
    <property type="match status" value="1"/>
</dbReference>
<name>A0A290PYG0_9LACT</name>
<dbReference type="GO" id="GO:0003978">
    <property type="term" value="F:UDP-glucose 4-epimerase activity"/>
    <property type="evidence" value="ECO:0007669"/>
    <property type="project" value="UniProtKB-UniRule"/>
</dbReference>
<evidence type="ECO:0000256" key="3">
    <source>
        <dbReference type="ARBA" id="ARBA00004947"/>
    </source>
</evidence>
<organism evidence="12 13">
    <name type="scientific">Pseudolactococcus raffinolactis</name>
    <dbReference type="NCBI Taxonomy" id="1366"/>
    <lineage>
        <taxon>Bacteria</taxon>
        <taxon>Bacillati</taxon>
        <taxon>Bacillota</taxon>
        <taxon>Bacilli</taxon>
        <taxon>Lactobacillales</taxon>
        <taxon>Streptococcaceae</taxon>
        <taxon>Pseudolactococcus</taxon>
    </lineage>
</organism>
<dbReference type="PANTHER" id="PTHR43725">
    <property type="entry name" value="UDP-GLUCOSE 4-EPIMERASE"/>
    <property type="match status" value="1"/>
</dbReference>
<dbReference type="InterPro" id="IPR005886">
    <property type="entry name" value="UDP_G4E"/>
</dbReference>